<gene>
    <name evidence="7" type="primary">LOC120264571</name>
</gene>
<dbReference type="GO" id="GO:0005506">
    <property type="term" value="F:iron ion binding"/>
    <property type="evidence" value="ECO:0007669"/>
    <property type="project" value="InterPro"/>
</dbReference>
<dbReference type="Proteomes" id="UP001515500">
    <property type="component" value="Chromosome 1"/>
</dbReference>
<reference evidence="7" key="2">
    <citation type="submission" date="2025-08" db="UniProtKB">
        <authorList>
            <consortium name="RefSeq"/>
        </authorList>
    </citation>
    <scope>IDENTIFICATION</scope>
</reference>
<dbReference type="GO" id="GO:0004497">
    <property type="term" value="F:monooxygenase activity"/>
    <property type="evidence" value="ECO:0007669"/>
    <property type="project" value="UniProtKB-KW"/>
</dbReference>
<dbReference type="GeneID" id="120264571"/>
<evidence type="ECO:0000313" key="7">
    <source>
        <dbReference type="RefSeq" id="XP_039128329.1"/>
    </source>
</evidence>
<dbReference type="GO" id="GO:0020037">
    <property type="term" value="F:heme binding"/>
    <property type="evidence" value="ECO:0007669"/>
    <property type="project" value="InterPro"/>
</dbReference>
<evidence type="ECO:0000256" key="4">
    <source>
        <dbReference type="PIRSR" id="PIRSR602401-1"/>
    </source>
</evidence>
<dbReference type="GO" id="GO:0016705">
    <property type="term" value="F:oxidoreductase activity, acting on paired donors, with incorporation or reduction of molecular oxygen"/>
    <property type="evidence" value="ECO:0007669"/>
    <property type="project" value="InterPro"/>
</dbReference>
<dbReference type="PANTHER" id="PTHR47955">
    <property type="entry name" value="CYTOCHROME P450 FAMILY 71 PROTEIN"/>
    <property type="match status" value="1"/>
</dbReference>
<keyword evidence="4 5" id="KW-0349">Heme</keyword>
<dbReference type="InterPro" id="IPR017972">
    <property type="entry name" value="Cyt_P450_CS"/>
</dbReference>
<dbReference type="Pfam" id="PF00067">
    <property type="entry name" value="p450"/>
    <property type="match status" value="1"/>
</dbReference>
<evidence type="ECO:0000256" key="2">
    <source>
        <dbReference type="ARBA" id="ARBA00022723"/>
    </source>
</evidence>
<organism evidence="6 7">
    <name type="scientific">Dioscorea cayennensis subsp. rotundata</name>
    <name type="common">White Guinea yam</name>
    <name type="synonym">Dioscorea rotundata</name>
    <dbReference type="NCBI Taxonomy" id="55577"/>
    <lineage>
        <taxon>Eukaryota</taxon>
        <taxon>Viridiplantae</taxon>
        <taxon>Streptophyta</taxon>
        <taxon>Embryophyta</taxon>
        <taxon>Tracheophyta</taxon>
        <taxon>Spermatophyta</taxon>
        <taxon>Magnoliopsida</taxon>
        <taxon>Liliopsida</taxon>
        <taxon>Dioscoreales</taxon>
        <taxon>Dioscoreaceae</taxon>
        <taxon>Dioscorea</taxon>
    </lineage>
</organism>
<comment type="cofactor">
    <cofactor evidence="4">
        <name>heme</name>
        <dbReference type="ChEBI" id="CHEBI:30413"/>
    </cofactor>
</comment>
<dbReference type="InterPro" id="IPR036396">
    <property type="entry name" value="Cyt_P450_sf"/>
</dbReference>
<dbReference type="PROSITE" id="PS00086">
    <property type="entry name" value="CYTOCHROME_P450"/>
    <property type="match status" value="1"/>
</dbReference>
<evidence type="ECO:0000256" key="5">
    <source>
        <dbReference type="RuleBase" id="RU000461"/>
    </source>
</evidence>
<dbReference type="PRINTS" id="PR00385">
    <property type="entry name" value="P450"/>
</dbReference>
<dbReference type="Gene3D" id="1.10.630.10">
    <property type="entry name" value="Cytochrome P450"/>
    <property type="match status" value="1"/>
</dbReference>
<name>A0AB40BLQ9_DIOCR</name>
<keyword evidence="5" id="KW-0503">Monooxygenase</keyword>
<evidence type="ECO:0000256" key="1">
    <source>
        <dbReference type="ARBA" id="ARBA00010617"/>
    </source>
</evidence>
<dbReference type="InterPro" id="IPR002401">
    <property type="entry name" value="Cyt_P450_E_grp-I"/>
</dbReference>
<dbReference type="FunFam" id="1.10.630.10:FF:000011">
    <property type="entry name" value="Cytochrome P450 83B1"/>
    <property type="match status" value="1"/>
</dbReference>
<keyword evidence="6" id="KW-1185">Reference proteome</keyword>
<dbReference type="AlphaFoldDB" id="A0AB40BLQ9"/>
<proteinExistence type="inferred from homology"/>
<dbReference type="RefSeq" id="XP_039128329.1">
    <property type="nucleotide sequence ID" value="XM_039272395.1"/>
</dbReference>
<feature type="binding site" description="axial binding residue" evidence="4">
    <location>
        <position position="449"/>
    </location>
    <ligand>
        <name>heme</name>
        <dbReference type="ChEBI" id="CHEBI:30413"/>
    </ligand>
    <ligandPart>
        <name>Fe</name>
        <dbReference type="ChEBI" id="CHEBI:18248"/>
    </ligandPart>
</feature>
<dbReference type="InterPro" id="IPR001128">
    <property type="entry name" value="Cyt_P450"/>
</dbReference>
<accession>A0AB40BLQ9</accession>
<evidence type="ECO:0000313" key="6">
    <source>
        <dbReference type="Proteomes" id="UP001515500"/>
    </source>
</evidence>
<comment type="similarity">
    <text evidence="1 5">Belongs to the cytochrome P450 family.</text>
</comment>
<keyword evidence="2 4" id="KW-0479">Metal-binding</keyword>
<reference evidence="6" key="1">
    <citation type="submission" date="2025-05" db="UniProtKB">
        <authorList>
            <consortium name="RefSeq"/>
        </authorList>
    </citation>
    <scope>NUCLEOTIDE SEQUENCE [LARGE SCALE GENOMIC DNA]</scope>
</reference>
<evidence type="ECO:0000256" key="3">
    <source>
        <dbReference type="ARBA" id="ARBA00023004"/>
    </source>
</evidence>
<keyword evidence="3 4" id="KW-0408">Iron</keyword>
<keyword evidence="5" id="KW-0560">Oxidoreductase</keyword>
<dbReference type="PANTHER" id="PTHR47955:SF14">
    <property type="entry name" value="OS01G0543600 PROTEIN"/>
    <property type="match status" value="1"/>
</dbReference>
<sequence>MTHQLLTSVYLCMHSFLLLLAPFLLLLLTIKLVLSKRSVRLPPSPWKLPLIGNLHQFGSHQILHKLSNKYGPLMFLKLGQVPTLLVSSSQMAKEIMKTHDHIFASRPVLNASRIILYKNRDMAFAPYGEYYRQMRKISVTNLLSMRRVQLFHAARKKEVVHFIDKIVSHASSHPLEALNMSHMLFCFTNDVLCRAILGEFSRDLEGRNEMFMELIEENIFLFSRFNLEDFFPSLRWINSLLCIDGRANRTFTRWDRVLTQMIKEHENKDDGNLKDDDFVDVLLSLKNDPKLGFSLTEENIKALLLDMFAAGTDTTYITSEWAMGELARNPNVIEKLQHEINGIAGGKPMVDENDLREMHYLKAVLKEVLRLHPPAPLLLPRESIDDCQIGGYEIPKKTRVIINSWAIARDPKIWDMPNEFIPERFLNNSIDFKGQDFELIPFGSGRRICPGMGFAVNNIELLLANLIHRFEWKLPDDFVSEVNMAEAPGITTRMKKTLNLIPKPLF</sequence>
<protein>
    <submittedName>
        <fullName evidence="7">Cytochrome P450 71A1-like</fullName>
    </submittedName>
</protein>
<dbReference type="CDD" id="cd11072">
    <property type="entry name" value="CYP71-like"/>
    <property type="match status" value="1"/>
</dbReference>
<dbReference type="PRINTS" id="PR00463">
    <property type="entry name" value="EP450I"/>
</dbReference>
<dbReference type="SUPFAM" id="SSF48264">
    <property type="entry name" value="Cytochrome P450"/>
    <property type="match status" value="1"/>
</dbReference>